<reference evidence="3" key="1">
    <citation type="journal article" date="2019" name="Int. J. Syst. Evol. Microbiol.">
        <title>The Global Catalogue of Microorganisms (GCM) 10K type strain sequencing project: providing services to taxonomists for standard genome sequencing and annotation.</title>
        <authorList>
            <consortium name="The Broad Institute Genomics Platform"/>
            <consortium name="The Broad Institute Genome Sequencing Center for Infectious Disease"/>
            <person name="Wu L."/>
            <person name="Ma J."/>
        </authorList>
    </citation>
    <scope>NUCLEOTIDE SEQUENCE [LARGE SCALE GENOMIC DNA]</scope>
    <source>
        <strain evidence="3">CCUG 54950</strain>
    </source>
</reference>
<dbReference type="PANTHER" id="PTHR43355:SF2">
    <property type="entry name" value="FLAVIN REDUCTASE (NADPH)"/>
    <property type="match status" value="1"/>
</dbReference>
<dbReference type="InterPro" id="IPR016040">
    <property type="entry name" value="NAD(P)-bd_dom"/>
</dbReference>
<dbReference type="Gene3D" id="3.40.50.720">
    <property type="entry name" value="NAD(P)-binding Rossmann-like Domain"/>
    <property type="match status" value="1"/>
</dbReference>
<proteinExistence type="predicted"/>
<sequence>MKMIIFGATGKTGRELVLQGLEQGHEITAFVRNPDKLNMEHPLLHIVQGDVTSYDEVNAALAAKHYDAVFSALGAKSPFQRDLRLVEAVRHITHAAAAQQAGKIVHISFIGTRKDAGKLGLLYRWITPLLMRNLLADHRDKEQIISSGAANWVLVQPPLLTNGERTGSYYYETTIRQLPSSKLKLSRANLAEFMLKLAQQSEQDRKAVMVSE</sequence>
<feature type="domain" description="NAD(P)-binding" evidence="1">
    <location>
        <begin position="7"/>
        <end position="200"/>
    </location>
</feature>
<accession>A0ABW4RPY8</accession>
<comment type="caution">
    <text evidence="2">The sequence shown here is derived from an EMBL/GenBank/DDBJ whole genome shotgun (WGS) entry which is preliminary data.</text>
</comment>
<gene>
    <name evidence="2" type="ORF">ACFSC9_21755</name>
</gene>
<dbReference type="EMBL" id="JBHUEH010000032">
    <property type="protein sequence ID" value="MFD1888114.1"/>
    <property type="molecule type" value="Genomic_DNA"/>
</dbReference>
<evidence type="ECO:0000259" key="1">
    <source>
        <dbReference type="Pfam" id="PF13460"/>
    </source>
</evidence>
<protein>
    <submittedName>
        <fullName evidence="2">NAD(P)-dependent oxidoreductase</fullName>
    </submittedName>
</protein>
<dbReference type="PANTHER" id="PTHR43355">
    <property type="entry name" value="FLAVIN REDUCTASE (NADPH)"/>
    <property type="match status" value="1"/>
</dbReference>
<organism evidence="2 3">
    <name type="scientific">Paenibacillus wenxiniae</name>
    <dbReference type="NCBI Taxonomy" id="1636843"/>
    <lineage>
        <taxon>Bacteria</taxon>
        <taxon>Bacillati</taxon>
        <taxon>Bacillota</taxon>
        <taxon>Bacilli</taxon>
        <taxon>Bacillales</taxon>
        <taxon>Paenibacillaceae</taxon>
        <taxon>Paenibacillus</taxon>
    </lineage>
</organism>
<dbReference type="InterPro" id="IPR051606">
    <property type="entry name" value="Polyketide_Oxido-like"/>
</dbReference>
<dbReference type="Pfam" id="PF13460">
    <property type="entry name" value="NAD_binding_10"/>
    <property type="match status" value="1"/>
</dbReference>
<dbReference type="SUPFAM" id="SSF51735">
    <property type="entry name" value="NAD(P)-binding Rossmann-fold domains"/>
    <property type="match status" value="1"/>
</dbReference>
<dbReference type="RefSeq" id="WP_347323620.1">
    <property type="nucleotide sequence ID" value="NZ_JBCGUH010000002.1"/>
</dbReference>
<name>A0ABW4RPY8_9BACL</name>
<dbReference type="Proteomes" id="UP001597233">
    <property type="component" value="Unassembled WGS sequence"/>
</dbReference>
<evidence type="ECO:0000313" key="2">
    <source>
        <dbReference type="EMBL" id="MFD1888114.1"/>
    </source>
</evidence>
<keyword evidence="3" id="KW-1185">Reference proteome</keyword>
<evidence type="ECO:0000313" key="3">
    <source>
        <dbReference type="Proteomes" id="UP001597233"/>
    </source>
</evidence>
<dbReference type="InterPro" id="IPR036291">
    <property type="entry name" value="NAD(P)-bd_dom_sf"/>
</dbReference>